<comment type="caution">
    <text evidence="16">The sequence shown here is derived from an EMBL/GenBank/DDBJ whole genome shotgun (WGS) entry which is preliminary data.</text>
</comment>
<keyword evidence="11 14" id="KW-0067">ATP-binding</keyword>
<keyword evidence="12 14" id="KW-0057">Aromatic amino acid biosynthesis</keyword>
<dbReference type="PIRSF" id="PIRSF005758">
    <property type="entry name" value="Shikimt_kin_arch"/>
    <property type="match status" value="1"/>
</dbReference>
<dbReference type="PANTHER" id="PTHR20861:SF3">
    <property type="entry name" value="SHIKIMATE KINASE"/>
    <property type="match status" value="1"/>
</dbReference>
<comment type="subcellular location">
    <subcellularLocation>
        <location evidence="1 14">Cytoplasm</location>
    </subcellularLocation>
</comment>
<dbReference type="Gene3D" id="3.30.230.10">
    <property type="match status" value="1"/>
</dbReference>
<evidence type="ECO:0000256" key="1">
    <source>
        <dbReference type="ARBA" id="ARBA00004496"/>
    </source>
</evidence>
<dbReference type="Proteomes" id="UP000003423">
    <property type="component" value="Unassembled WGS sequence"/>
</dbReference>
<keyword evidence="6 14" id="KW-0963">Cytoplasm</keyword>
<dbReference type="EC" id="2.7.1.71" evidence="4 14"/>
<keyword evidence="9 14" id="KW-0547">Nucleotide-binding</keyword>
<comment type="pathway">
    <text evidence="2 14">Metabolic intermediate biosynthesis; chorismate biosynthesis; chorismate from D-erythrose 4-phosphate and phosphoenolpyruvate: step 5/7.</text>
</comment>
<dbReference type="GO" id="GO:0004765">
    <property type="term" value="F:shikimate kinase activity"/>
    <property type="evidence" value="ECO:0007669"/>
    <property type="project" value="UniProtKB-UniRule"/>
</dbReference>
<dbReference type="InterPro" id="IPR010189">
    <property type="entry name" value="SK_arc"/>
</dbReference>
<evidence type="ECO:0000259" key="15">
    <source>
        <dbReference type="Pfam" id="PF00288"/>
    </source>
</evidence>
<dbReference type="SUPFAM" id="SSF54211">
    <property type="entry name" value="Ribosomal protein S5 domain 2-like"/>
    <property type="match status" value="1"/>
</dbReference>
<dbReference type="Pfam" id="PF00288">
    <property type="entry name" value="GHMP_kinases_N"/>
    <property type="match status" value="1"/>
</dbReference>
<evidence type="ECO:0000256" key="3">
    <source>
        <dbReference type="ARBA" id="ARBA00010202"/>
    </source>
</evidence>
<feature type="binding site" evidence="14">
    <location>
        <begin position="85"/>
        <end position="95"/>
    </location>
    <ligand>
        <name>ATP</name>
        <dbReference type="ChEBI" id="CHEBI:30616"/>
    </ligand>
</feature>
<dbReference type="SUPFAM" id="SSF55060">
    <property type="entry name" value="GHMP Kinase, C-terminal domain"/>
    <property type="match status" value="1"/>
</dbReference>
<evidence type="ECO:0000256" key="10">
    <source>
        <dbReference type="ARBA" id="ARBA00022777"/>
    </source>
</evidence>
<dbReference type="PATRIC" id="fig|859350.6.peg.1275"/>
<keyword evidence="17" id="KW-1185">Reference proteome</keyword>
<evidence type="ECO:0000256" key="7">
    <source>
        <dbReference type="ARBA" id="ARBA00022605"/>
    </source>
</evidence>
<dbReference type="GO" id="GO:0005737">
    <property type="term" value="C:cytoplasm"/>
    <property type="evidence" value="ECO:0007669"/>
    <property type="project" value="UniProtKB-SubCell"/>
</dbReference>
<comment type="catalytic activity">
    <reaction evidence="13 14">
        <text>shikimate + ATP = 3-phosphoshikimate + ADP + H(+)</text>
        <dbReference type="Rhea" id="RHEA:13121"/>
        <dbReference type="ChEBI" id="CHEBI:15378"/>
        <dbReference type="ChEBI" id="CHEBI:30616"/>
        <dbReference type="ChEBI" id="CHEBI:36208"/>
        <dbReference type="ChEBI" id="CHEBI:145989"/>
        <dbReference type="ChEBI" id="CHEBI:456216"/>
        <dbReference type="EC" id="2.7.1.71"/>
    </reaction>
</comment>
<reference evidence="16 17" key="1">
    <citation type="journal article" date="2012" name="J. Bacteriol.">
        <title>Genome sequence of "Candidatus Nitrosopumilus salaria" BD31, an ammonia-oxidizing archaeon from the San Francisco Bay estuary.</title>
        <authorList>
            <person name="Mosier A.C."/>
            <person name="Allen E.E."/>
            <person name="Kim M."/>
            <person name="Ferriera S."/>
            <person name="Francis C.A."/>
        </authorList>
    </citation>
    <scope>NUCLEOTIDE SEQUENCE [LARGE SCALE GENOMIC DNA]</scope>
    <source>
        <strain evidence="16 17">BD31</strain>
    </source>
</reference>
<dbReference type="GO" id="GO:0009423">
    <property type="term" value="P:chorismate biosynthetic process"/>
    <property type="evidence" value="ECO:0007669"/>
    <property type="project" value="UniProtKB-UniRule"/>
</dbReference>
<comment type="similarity">
    <text evidence="3 14">Belongs to the GHMP kinase family. Archaeal shikimate kinase subfamily.</text>
</comment>
<dbReference type="OrthoDB" id="9602at2157"/>
<dbReference type="EMBL" id="AEXL02000105">
    <property type="protein sequence ID" value="EIJ65679.1"/>
    <property type="molecule type" value="Genomic_DNA"/>
</dbReference>
<protein>
    <recommendedName>
        <fullName evidence="5 14">Shikimate kinase</fullName>
        <shortName evidence="14">SK</shortName>
        <ecNumber evidence="4 14">2.7.1.71</ecNumber>
    </recommendedName>
</protein>
<feature type="domain" description="GHMP kinase N-terminal" evidence="15">
    <location>
        <begin position="57"/>
        <end position="146"/>
    </location>
</feature>
<dbReference type="Gene3D" id="3.30.70.890">
    <property type="entry name" value="GHMP kinase, C-terminal domain"/>
    <property type="match status" value="1"/>
</dbReference>
<dbReference type="InterPro" id="IPR014721">
    <property type="entry name" value="Ribsml_uS5_D2-typ_fold_subgr"/>
</dbReference>
<dbReference type="InterPro" id="IPR036554">
    <property type="entry name" value="GHMP_kinase_C_sf"/>
</dbReference>
<sequence>MAKAKATVHGAISLVNAIANQKGATLGIALKVEATVETSPGKGIIIQSENKSLSSRLINKTVEKIISKKDLEQNKITITLESEIPTGYGLKSSSAISSAVALACTKIFKPKFTDQQILLAGVEASIESKVSITGAYDDACSCYYGGFNVTDNAKKKRIRFEKGPSDLVAVIFIPKNRKRGNLKKLKILSPVFEIAWELARKANYWEAMTVNGLATASILNSDPKIITDLIEKGALAASVSGNGPSIAAVVKKENESTIKKIFSTLEGNVIVSRISNEKAKVNEV</sequence>
<proteinExistence type="inferred from homology"/>
<dbReference type="RefSeq" id="WP_008299961.1">
    <property type="nucleotide sequence ID" value="NZ_AEXL02000105.1"/>
</dbReference>
<dbReference type="HAMAP" id="MF_00370">
    <property type="entry name" value="Shik_kinase_arch"/>
    <property type="match status" value="1"/>
</dbReference>
<evidence type="ECO:0000256" key="11">
    <source>
        <dbReference type="ARBA" id="ARBA00022840"/>
    </source>
</evidence>
<evidence type="ECO:0000256" key="4">
    <source>
        <dbReference type="ARBA" id="ARBA00012154"/>
    </source>
</evidence>
<evidence type="ECO:0000256" key="5">
    <source>
        <dbReference type="ARBA" id="ARBA00013853"/>
    </source>
</evidence>
<evidence type="ECO:0000313" key="16">
    <source>
        <dbReference type="EMBL" id="EIJ65679.1"/>
    </source>
</evidence>
<keyword evidence="7 14" id="KW-0028">Amino-acid biosynthesis</keyword>
<name>I3D1T6_9ARCH</name>
<evidence type="ECO:0000313" key="17">
    <source>
        <dbReference type="Proteomes" id="UP000003423"/>
    </source>
</evidence>
<gene>
    <name evidence="14" type="primary">aroK</name>
    <name evidence="16" type="ORF">BD31_I1737</name>
</gene>
<evidence type="ECO:0000256" key="8">
    <source>
        <dbReference type="ARBA" id="ARBA00022679"/>
    </source>
</evidence>
<dbReference type="PANTHER" id="PTHR20861">
    <property type="entry name" value="HOMOSERINE/4-DIPHOSPHOCYTIDYL-2-C-METHYL-D-ERYTHRITOL KINASE"/>
    <property type="match status" value="1"/>
</dbReference>
<evidence type="ECO:0000256" key="13">
    <source>
        <dbReference type="ARBA" id="ARBA00048567"/>
    </source>
</evidence>
<dbReference type="AlphaFoldDB" id="I3D1T6"/>
<evidence type="ECO:0000256" key="12">
    <source>
        <dbReference type="ARBA" id="ARBA00023141"/>
    </source>
</evidence>
<evidence type="ECO:0000256" key="6">
    <source>
        <dbReference type="ARBA" id="ARBA00022490"/>
    </source>
</evidence>
<dbReference type="UniPathway" id="UPA00053">
    <property type="reaction ID" value="UER00088"/>
</dbReference>
<organism evidence="16 17">
    <name type="scientific">Candidatus Nitrosopumilus salarius BD31</name>
    <dbReference type="NCBI Taxonomy" id="859350"/>
    <lineage>
        <taxon>Archaea</taxon>
        <taxon>Nitrososphaerota</taxon>
        <taxon>Nitrososphaeria</taxon>
        <taxon>Nitrosopumilales</taxon>
        <taxon>Nitrosopumilaceae</taxon>
        <taxon>Nitrosopumilus</taxon>
    </lineage>
</organism>
<evidence type="ECO:0000256" key="2">
    <source>
        <dbReference type="ARBA" id="ARBA00004842"/>
    </source>
</evidence>
<dbReference type="GO" id="GO:0005524">
    <property type="term" value="F:ATP binding"/>
    <property type="evidence" value="ECO:0007669"/>
    <property type="project" value="UniProtKB-UniRule"/>
</dbReference>
<dbReference type="NCBIfam" id="TIGR01920">
    <property type="entry name" value="Shik_kin_archae"/>
    <property type="match status" value="1"/>
</dbReference>
<dbReference type="GO" id="GO:0008652">
    <property type="term" value="P:amino acid biosynthetic process"/>
    <property type="evidence" value="ECO:0007669"/>
    <property type="project" value="UniProtKB-KW"/>
</dbReference>
<dbReference type="InterPro" id="IPR020568">
    <property type="entry name" value="Ribosomal_Su5_D2-typ_SF"/>
</dbReference>
<accession>I3D1T6</accession>
<dbReference type="GO" id="GO:0009073">
    <property type="term" value="P:aromatic amino acid family biosynthetic process"/>
    <property type="evidence" value="ECO:0007669"/>
    <property type="project" value="UniProtKB-KW"/>
</dbReference>
<dbReference type="InterPro" id="IPR006204">
    <property type="entry name" value="GHMP_kinase_N_dom"/>
</dbReference>
<evidence type="ECO:0000256" key="14">
    <source>
        <dbReference type="HAMAP-Rule" id="MF_00370"/>
    </source>
</evidence>
<evidence type="ECO:0000256" key="9">
    <source>
        <dbReference type="ARBA" id="ARBA00022741"/>
    </source>
</evidence>
<keyword evidence="10 14" id="KW-0418">Kinase</keyword>
<keyword evidence="8 14" id="KW-0808">Transferase</keyword>